<keyword evidence="9" id="KW-1003">Cell membrane</keyword>
<dbReference type="InterPro" id="IPR036739">
    <property type="entry name" value="SLC41_membr_dom_sf"/>
</dbReference>
<feature type="transmembrane region" description="Helical" evidence="9">
    <location>
        <begin position="338"/>
        <end position="356"/>
    </location>
</feature>
<evidence type="ECO:0000313" key="11">
    <source>
        <dbReference type="EMBL" id="MEY8771365.1"/>
    </source>
</evidence>
<evidence type="ECO:0000256" key="4">
    <source>
        <dbReference type="ARBA" id="ARBA00022692"/>
    </source>
</evidence>
<dbReference type="Gene3D" id="1.25.60.10">
    <property type="entry name" value="MgtE N-terminal domain-like"/>
    <property type="match status" value="1"/>
</dbReference>
<evidence type="ECO:0000256" key="1">
    <source>
        <dbReference type="ARBA" id="ARBA00004141"/>
    </source>
</evidence>
<dbReference type="InterPro" id="IPR000644">
    <property type="entry name" value="CBS_dom"/>
</dbReference>
<dbReference type="Gene3D" id="1.10.357.20">
    <property type="entry name" value="SLC41 divalent cation transporters, integral membrane domain"/>
    <property type="match status" value="1"/>
</dbReference>
<comment type="subunit">
    <text evidence="9">Homodimer.</text>
</comment>
<comment type="caution">
    <text evidence="11">The sequence shown here is derived from an EMBL/GenBank/DDBJ whole genome shotgun (WGS) entry which is preliminary data.</text>
</comment>
<dbReference type="PROSITE" id="PS51371">
    <property type="entry name" value="CBS"/>
    <property type="match status" value="2"/>
</dbReference>
<evidence type="ECO:0000256" key="3">
    <source>
        <dbReference type="ARBA" id="ARBA00022448"/>
    </source>
</evidence>
<gene>
    <name evidence="11" type="primary">mgtE</name>
    <name evidence="11" type="ORF">AB6T85_13230</name>
</gene>
<dbReference type="NCBIfam" id="TIGR00400">
    <property type="entry name" value="mgtE"/>
    <property type="match status" value="1"/>
</dbReference>
<dbReference type="SUPFAM" id="SSF54631">
    <property type="entry name" value="CBS-domain pair"/>
    <property type="match status" value="1"/>
</dbReference>
<keyword evidence="9" id="KW-0479">Metal-binding</keyword>
<reference evidence="11 12" key="1">
    <citation type="submission" date="2024-07" db="EMBL/GenBank/DDBJ databases">
        <authorList>
            <person name="Hebao G."/>
        </authorList>
    </citation>
    <scope>NUCLEOTIDE SEQUENCE [LARGE SCALE GENOMIC DNA]</scope>
    <source>
        <strain evidence="11 12">ACCC 02193</strain>
    </source>
</reference>
<feature type="transmembrane region" description="Helical" evidence="9">
    <location>
        <begin position="416"/>
        <end position="441"/>
    </location>
</feature>
<dbReference type="EMBL" id="JBGFFX010000007">
    <property type="protein sequence ID" value="MEY8771365.1"/>
    <property type="molecule type" value="Genomic_DNA"/>
</dbReference>
<protein>
    <recommendedName>
        <fullName evidence="9">Magnesium transporter MgtE</fullName>
    </recommendedName>
</protein>
<evidence type="ECO:0000256" key="8">
    <source>
        <dbReference type="PROSITE-ProRule" id="PRU00703"/>
    </source>
</evidence>
<dbReference type="SMART" id="SM00116">
    <property type="entry name" value="CBS"/>
    <property type="match status" value="2"/>
</dbReference>
<keyword evidence="12" id="KW-1185">Reference proteome</keyword>
<evidence type="ECO:0000313" key="12">
    <source>
        <dbReference type="Proteomes" id="UP001565243"/>
    </source>
</evidence>
<comment type="subcellular location">
    <subcellularLocation>
        <location evidence="9">Cell membrane</location>
        <topology evidence="9">Multi-pass membrane protein</topology>
    </subcellularLocation>
    <subcellularLocation>
        <location evidence="1">Membrane</location>
        <topology evidence="1">Multi-pass membrane protein</topology>
    </subcellularLocation>
</comment>
<dbReference type="Gene3D" id="3.10.580.10">
    <property type="entry name" value="CBS-domain"/>
    <property type="match status" value="1"/>
</dbReference>
<feature type="domain" description="CBS" evidence="10">
    <location>
        <begin position="232"/>
        <end position="288"/>
    </location>
</feature>
<dbReference type="Pfam" id="PF00571">
    <property type="entry name" value="CBS"/>
    <property type="match status" value="2"/>
</dbReference>
<dbReference type="Proteomes" id="UP001565243">
    <property type="component" value="Unassembled WGS sequence"/>
</dbReference>
<feature type="transmembrane region" description="Helical" evidence="9">
    <location>
        <begin position="453"/>
        <end position="477"/>
    </location>
</feature>
<dbReference type="PANTHER" id="PTHR43773">
    <property type="entry name" value="MAGNESIUM TRANSPORTER MGTE"/>
    <property type="match status" value="1"/>
</dbReference>
<dbReference type="InterPro" id="IPR006667">
    <property type="entry name" value="SLC41_membr_dom"/>
</dbReference>
<evidence type="ECO:0000256" key="7">
    <source>
        <dbReference type="ARBA" id="ARBA00023136"/>
    </source>
</evidence>
<evidence type="ECO:0000256" key="9">
    <source>
        <dbReference type="RuleBase" id="RU362011"/>
    </source>
</evidence>
<dbReference type="Pfam" id="PF03448">
    <property type="entry name" value="MgtE_N"/>
    <property type="match status" value="1"/>
</dbReference>
<keyword evidence="8" id="KW-0129">CBS domain</keyword>
<dbReference type="SMART" id="SM00924">
    <property type="entry name" value="MgtE_N"/>
    <property type="match status" value="1"/>
</dbReference>
<sequence length="479" mass="53053">MSVAQSHAQQLAEIRNRILNLLLNDNDLVDTLLRKPLKQSEAEAAAHQEQVQELRDYLPLLHAADIADLLEALPEEERQALWQLVGTNRRGEVLVEASENVWESLIEEMSDRDLLQAIEPLDIDEQVYLAKYLSRDLTGRLLTSLDPAQRSRVLEVMDFDRDRVGRIMDFKLVTVPADIKLATVQRYLRRKKVMPEGTDKLFITDENNMLLGELTLMDILLNKPGKRVFEVMNDRPVTFRLDDKAEDAAGAFERYDLISAAVIDAKGKLMGRVTIEDVIDLVNEANDSNIRKMGGVNPDEDVFAPVRKAVRTRWTWLAVNLCTAFVASRVIGLFEDTISQLVALATLMPIVAGIGGNTGNQTITMIVRALALHQVEPGNFSFLIARELGVALINGLCWGGIMGGVTWAMYGNPALGGVMMLAMVLNLLLAALMGVLIPLIMTKLKRDPAVGSSVLITALTDTGGFFIFLGLATIFLLHK</sequence>
<name>A0ABV4E915_9GAMM</name>
<keyword evidence="7 9" id="KW-0472">Membrane</keyword>
<keyword evidence="4 9" id="KW-0812">Transmembrane</keyword>
<proteinExistence type="inferred from homology"/>
<dbReference type="InterPro" id="IPR038076">
    <property type="entry name" value="MgtE_N_sf"/>
</dbReference>
<organism evidence="11 12">
    <name type="scientific">Erwinia aeris</name>
    <dbReference type="NCBI Taxonomy" id="3239803"/>
    <lineage>
        <taxon>Bacteria</taxon>
        <taxon>Pseudomonadati</taxon>
        <taxon>Pseudomonadota</taxon>
        <taxon>Gammaproteobacteria</taxon>
        <taxon>Enterobacterales</taxon>
        <taxon>Erwiniaceae</taxon>
        <taxon>Erwinia</taxon>
    </lineage>
</organism>
<accession>A0ABV4E915</accession>
<feature type="transmembrane region" description="Helical" evidence="9">
    <location>
        <begin position="388"/>
        <end position="410"/>
    </location>
</feature>
<evidence type="ECO:0000256" key="6">
    <source>
        <dbReference type="ARBA" id="ARBA00022989"/>
    </source>
</evidence>
<keyword evidence="5 9" id="KW-0460">Magnesium</keyword>
<dbReference type="RefSeq" id="WP_125289544.1">
    <property type="nucleotide sequence ID" value="NZ_JBGFFX010000007.1"/>
</dbReference>
<dbReference type="PANTHER" id="PTHR43773:SF1">
    <property type="entry name" value="MAGNESIUM TRANSPORTER MGTE"/>
    <property type="match status" value="1"/>
</dbReference>
<evidence type="ECO:0000256" key="5">
    <source>
        <dbReference type="ARBA" id="ARBA00022842"/>
    </source>
</evidence>
<keyword evidence="3 9" id="KW-0813">Transport</keyword>
<keyword evidence="6 9" id="KW-1133">Transmembrane helix</keyword>
<evidence type="ECO:0000259" key="10">
    <source>
        <dbReference type="PROSITE" id="PS51371"/>
    </source>
</evidence>
<evidence type="ECO:0000256" key="2">
    <source>
        <dbReference type="ARBA" id="ARBA00009749"/>
    </source>
</evidence>
<feature type="transmembrane region" description="Helical" evidence="9">
    <location>
        <begin position="314"/>
        <end position="332"/>
    </location>
</feature>
<dbReference type="Pfam" id="PF01769">
    <property type="entry name" value="MgtE"/>
    <property type="match status" value="1"/>
</dbReference>
<dbReference type="CDD" id="cd04606">
    <property type="entry name" value="CBS_pair_Mg_transporter"/>
    <property type="match status" value="1"/>
</dbReference>
<dbReference type="SUPFAM" id="SSF161093">
    <property type="entry name" value="MgtE membrane domain-like"/>
    <property type="match status" value="1"/>
</dbReference>
<dbReference type="InterPro" id="IPR006669">
    <property type="entry name" value="MgtE_transporter"/>
</dbReference>
<feature type="domain" description="CBS" evidence="10">
    <location>
        <begin position="168"/>
        <end position="231"/>
    </location>
</feature>
<dbReference type="SUPFAM" id="SSF158791">
    <property type="entry name" value="MgtE N-terminal domain-like"/>
    <property type="match status" value="1"/>
</dbReference>
<comment type="function">
    <text evidence="9">Acts as a magnesium transporter.</text>
</comment>
<comment type="similarity">
    <text evidence="2 9">Belongs to the SLC41A transporter family.</text>
</comment>
<dbReference type="InterPro" id="IPR006668">
    <property type="entry name" value="Mg_transptr_MgtE_intracell_dom"/>
</dbReference>
<dbReference type="InterPro" id="IPR046342">
    <property type="entry name" value="CBS_dom_sf"/>
</dbReference>